<evidence type="ECO:0000313" key="2">
    <source>
        <dbReference type="EMBL" id="MDH1437590.1"/>
    </source>
</evidence>
<gene>
    <name evidence="2" type="ORF">N5I27_04020</name>
</gene>
<comment type="caution">
    <text evidence="2">The sequence shown here is derived from an EMBL/GenBank/DDBJ whole genome shotgun (WGS) entry which is preliminary data.</text>
</comment>
<dbReference type="EMBL" id="JAOCIL010000001">
    <property type="protein sequence ID" value="MDH1437590.1"/>
    <property type="molecule type" value="Genomic_DNA"/>
</dbReference>
<proteinExistence type="predicted"/>
<sequence>MINLVKQDELKQLPDEDYQQWCYDLMIIKRVVTAITSFKQFTDLFDSHQYYSLPNHQQRRQRLYHEHFKMPYDDLRYLANDFLYALSVVRNIDQYYPLDYYPLHFQIFFECVQAHYLTRFDYDPRDFSPYFAEYLNNCAFDIHEYMKHPECKARLKQSVQLASRQHRSLDQYIDQLFLRYSRIVAVRVDFGYHEDADASYELICEHRALLLRYLREKHQGDAQVGYVWKLEYGLRKGYHLHMVIFLDGSRVQESISHGKIIANHWNEVITEGEGVAFNCNAVMDNYYRNGLGRVDYHDEEKIRDLKFACQYLTKYDEYIELMHYGYQANQYYDDPMRRPIYSELGRVFGKAKLPPYIPNLGRPRSRMATRF</sequence>
<evidence type="ECO:0000259" key="1">
    <source>
        <dbReference type="Pfam" id="PF11726"/>
    </source>
</evidence>
<evidence type="ECO:0000313" key="3">
    <source>
        <dbReference type="Proteomes" id="UP001161567"/>
    </source>
</evidence>
<feature type="domain" description="YagK/YfjJ C-terminal" evidence="1">
    <location>
        <begin position="179"/>
        <end position="314"/>
    </location>
</feature>
<organism evidence="2 3">
    <name type="scientific">Acinetobacter johnsonii</name>
    <dbReference type="NCBI Taxonomy" id="40214"/>
    <lineage>
        <taxon>Bacteria</taxon>
        <taxon>Pseudomonadati</taxon>
        <taxon>Pseudomonadota</taxon>
        <taxon>Gammaproteobacteria</taxon>
        <taxon>Moraxellales</taxon>
        <taxon>Moraxellaceae</taxon>
        <taxon>Acinetobacter</taxon>
    </lineage>
</organism>
<name>A0AA42U6Y3_ACIJO</name>
<accession>A0AA42U6Y3</accession>
<dbReference type="InterPro" id="IPR057271">
    <property type="entry name" value="YagK_YfjJ_C"/>
</dbReference>
<dbReference type="AlphaFoldDB" id="A0AA42U6Y3"/>
<dbReference type="RefSeq" id="WP_279746470.1">
    <property type="nucleotide sequence ID" value="NZ_JAOCIL010000001.1"/>
</dbReference>
<dbReference type="Proteomes" id="UP001161567">
    <property type="component" value="Unassembled WGS sequence"/>
</dbReference>
<reference evidence="2" key="1">
    <citation type="submission" date="2022-09" db="EMBL/GenBank/DDBJ databases">
        <title>Intensive care unit water sources are persistently colonized with multi-drug resistant bacteria and are the site of extensive horizontal gene transfer of antibiotic resistance genes.</title>
        <authorList>
            <person name="Diorio-Toth L."/>
        </authorList>
    </citation>
    <scope>NUCLEOTIDE SEQUENCE</scope>
    <source>
        <strain evidence="2">GD03725</strain>
    </source>
</reference>
<protein>
    <submittedName>
        <fullName evidence="2">Inovirus Gp2 family protein</fullName>
    </submittedName>
</protein>
<dbReference type="Pfam" id="PF11726">
    <property type="entry name" value="YagK_YfjJ_C"/>
    <property type="match status" value="1"/>
</dbReference>